<dbReference type="PANTHER" id="PTHR43603:SF1">
    <property type="entry name" value="ZINC-REGULATED GTPASE METALLOPROTEIN ACTIVATOR 1"/>
    <property type="match status" value="1"/>
</dbReference>
<reference evidence="4 5" key="1">
    <citation type="submission" date="2018-11" db="EMBL/GenBank/DDBJ databases">
        <title>Genome sequencing of Paenibacillus sp. KCOM 3021 (= ChDC PVNT-B20).</title>
        <authorList>
            <person name="Kook J.-K."/>
            <person name="Park S.-N."/>
            <person name="Lim Y.K."/>
        </authorList>
    </citation>
    <scope>NUCLEOTIDE SEQUENCE [LARGE SCALE GENOMIC DNA]</scope>
    <source>
        <strain evidence="4 5">KCOM 3021</strain>
    </source>
</reference>
<dbReference type="InterPro" id="IPR051927">
    <property type="entry name" value="Zn_Chap_cDPG_Synth"/>
</dbReference>
<dbReference type="InterPro" id="IPR011629">
    <property type="entry name" value="CobW-like_C"/>
</dbReference>
<dbReference type="Pfam" id="PF07683">
    <property type="entry name" value="CobW_C"/>
    <property type="match status" value="1"/>
</dbReference>
<dbReference type="GO" id="GO:0000166">
    <property type="term" value="F:nucleotide binding"/>
    <property type="evidence" value="ECO:0007669"/>
    <property type="project" value="UniProtKB-KW"/>
</dbReference>
<keyword evidence="5" id="KW-1185">Reference proteome</keyword>
<protein>
    <submittedName>
        <fullName evidence="4">GTP-binding protein</fullName>
    </submittedName>
</protein>
<dbReference type="OrthoDB" id="9808822at2"/>
<comment type="caution">
    <text evidence="4">The sequence shown here is derived from an EMBL/GenBank/DDBJ whole genome shotgun (WGS) entry which is preliminary data.</text>
</comment>
<gene>
    <name evidence="4" type="ORF">EHV15_32830</name>
</gene>
<evidence type="ECO:0000259" key="3">
    <source>
        <dbReference type="Pfam" id="PF07683"/>
    </source>
</evidence>
<dbReference type="SUPFAM" id="SSF90002">
    <property type="entry name" value="Hypothetical protein YjiA, C-terminal domain"/>
    <property type="match status" value="1"/>
</dbReference>
<dbReference type="EMBL" id="RRCN01000001">
    <property type="protein sequence ID" value="RRJ67175.1"/>
    <property type="molecule type" value="Genomic_DNA"/>
</dbReference>
<accession>A0A3P3U9Z7</accession>
<dbReference type="PANTHER" id="PTHR43603">
    <property type="entry name" value="COBW DOMAIN-CONTAINING PROTEIN DDB_G0274527"/>
    <property type="match status" value="1"/>
</dbReference>
<evidence type="ECO:0000313" key="4">
    <source>
        <dbReference type="EMBL" id="RRJ67175.1"/>
    </source>
</evidence>
<keyword evidence="1" id="KW-0547">Nucleotide-binding</keyword>
<evidence type="ECO:0000256" key="1">
    <source>
        <dbReference type="ARBA" id="ARBA00022741"/>
    </source>
</evidence>
<name>A0A3P3U9Z7_9BACL</name>
<feature type="domain" description="CobW C-terminal" evidence="3">
    <location>
        <begin position="5"/>
        <end position="36"/>
    </location>
</feature>
<dbReference type="Gene3D" id="3.30.1220.10">
    <property type="entry name" value="CobW-like, C-terminal domain"/>
    <property type="match status" value="1"/>
</dbReference>
<dbReference type="InterPro" id="IPR036627">
    <property type="entry name" value="CobW-likC_sf"/>
</dbReference>
<proteinExistence type="predicted"/>
<keyword evidence="2" id="KW-0143">Chaperone</keyword>
<evidence type="ECO:0000256" key="2">
    <source>
        <dbReference type="ARBA" id="ARBA00023186"/>
    </source>
</evidence>
<dbReference type="AlphaFoldDB" id="A0A3P3U9Z7"/>
<evidence type="ECO:0000313" key="5">
    <source>
        <dbReference type="Proteomes" id="UP000267017"/>
    </source>
</evidence>
<sequence length="56" mass="6626">MWADWDEWWGDRVTKLVFIGVGLDQEKITRSLDEALLTAEEMESNWRTLSDPLPKF</sequence>
<organism evidence="4 5">
    <name type="scientific">Paenibacillus oralis</name>
    <dbReference type="NCBI Taxonomy" id="2490856"/>
    <lineage>
        <taxon>Bacteria</taxon>
        <taxon>Bacillati</taxon>
        <taxon>Bacillota</taxon>
        <taxon>Bacilli</taxon>
        <taxon>Bacillales</taxon>
        <taxon>Paenibacillaceae</taxon>
        <taxon>Paenibacillus</taxon>
    </lineage>
</organism>
<dbReference type="Proteomes" id="UP000267017">
    <property type="component" value="Unassembled WGS sequence"/>
</dbReference>